<sequence length="84" mass="9725">MSIGSEQQLRIERLAEKLSGLSRELKEAVDLSIQLRAQSAQNKNEVARLWEDFLGQLFGYIKQRSKESRDNLLAGISWTRMKLF</sequence>
<reference evidence="1 2" key="1">
    <citation type="submission" date="2017-04" db="EMBL/GenBank/DDBJ databases">
        <authorList>
            <person name="Afonso C.L."/>
            <person name="Miller P.J."/>
            <person name="Scott M.A."/>
            <person name="Spackman E."/>
            <person name="Goraichik I."/>
            <person name="Dimitrov K.M."/>
            <person name="Suarez D.L."/>
            <person name="Swayne D.E."/>
        </authorList>
    </citation>
    <scope>NUCLEOTIDE SEQUENCE [LARGE SCALE GENOMIC DNA]</scope>
    <source>
        <strain evidence="1 2">DSM 5090</strain>
    </source>
</reference>
<proteinExistence type="predicted"/>
<keyword evidence="2" id="KW-1185">Reference proteome</keyword>
<evidence type="ECO:0000313" key="2">
    <source>
        <dbReference type="Proteomes" id="UP000192738"/>
    </source>
</evidence>
<organism evidence="1 2">
    <name type="scientific">Sporomusa malonica</name>
    <dbReference type="NCBI Taxonomy" id="112901"/>
    <lineage>
        <taxon>Bacteria</taxon>
        <taxon>Bacillati</taxon>
        <taxon>Bacillota</taxon>
        <taxon>Negativicutes</taxon>
        <taxon>Selenomonadales</taxon>
        <taxon>Sporomusaceae</taxon>
        <taxon>Sporomusa</taxon>
    </lineage>
</organism>
<dbReference type="EMBL" id="FWXI01000017">
    <property type="protein sequence ID" value="SMC99759.1"/>
    <property type="molecule type" value="Genomic_DNA"/>
</dbReference>
<protein>
    <submittedName>
        <fullName evidence="1">Uncharacterized protein</fullName>
    </submittedName>
</protein>
<dbReference type="Proteomes" id="UP000192738">
    <property type="component" value="Unassembled WGS sequence"/>
</dbReference>
<evidence type="ECO:0000313" key="1">
    <source>
        <dbReference type="EMBL" id="SMC99759.1"/>
    </source>
</evidence>
<dbReference type="RefSeq" id="WP_084577255.1">
    <property type="nucleotide sequence ID" value="NZ_CP155572.1"/>
</dbReference>
<dbReference type="AlphaFoldDB" id="A0A1W2DQW8"/>
<dbReference type="STRING" id="112901.SAMN04488500_11794"/>
<dbReference type="OrthoDB" id="2905737at2"/>
<gene>
    <name evidence="1" type="ORF">SAMN04488500_11794</name>
</gene>
<name>A0A1W2DQW8_9FIRM</name>
<accession>A0A1W2DQW8</accession>